<dbReference type="PANTHER" id="PTHR11533:SF174">
    <property type="entry name" value="PUROMYCIN-SENSITIVE AMINOPEPTIDASE-RELATED"/>
    <property type="match status" value="1"/>
</dbReference>
<proteinExistence type="inferred from homology"/>
<dbReference type="OrthoDB" id="10031169at2759"/>
<feature type="domain" description="ERAP1-like C-terminal" evidence="2">
    <location>
        <begin position="3"/>
        <end position="148"/>
    </location>
</feature>
<protein>
    <submittedName>
        <fullName evidence="3">Variant 3, AP-1 complex subunit mu-1-like</fullName>
    </submittedName>
</protein>
<comment type="caution">
    <text evidence="3">The sequence shown here is derived from an EMBL/GenBank/DDBJ whole genome shotgun (WGS) entry which is preliminary data.</text>
</comment>
<comment type="similarity">
    <text evidence="1">Belongs to the peptidase M1 family.</text>
</comment>
<evidence type="ECO:0000256" key="1">
    <source>
        <dbReference type="ARBA" id="ARBA00010136"/>
    </source>
</evidence>
<dbReference type="InterPro" id="IPR050344">
    <property type="entry name" value="Peptidase_M1_aminopeptidases"/>
</dbReference>
<reference evidence="3 4" key="1">
    <citation type="journal article" date="2022" name="Nat. Genet.">
        <title>Improved pea reference genome and pan-genome highlight genomic features and evolutionary characteristics.</title>
        <authorList>
            <person name="Yang T."/>
            <person name="Liu R."/>
            <person name="Luo Y."/>
            <person name="Hu S."/>
            <person name="Wang D."/>
            <person name="Wang C."/>
            <person name="Pandey M.K."/>
            <person name="Ge S."/>
            <person name="Xu Q."/>
            <person name="Li N."/>
            <person name="Li G."/>
            <person name="Huang Y."/>
            <person name="Saxena R.K."/>
            <person name="Ji Y."/>
            <person name="Li M."/>
            <person name="Yan X."/>
            <person name="He Y."/>
            <person name="Liu Y."/>
            <person name="Wang X."/>
            <person name="Xiang C."/>
            <person name="Varshney R.K."/>
            <person name="Ding H."/>
            <person name="Gao S."/>
            <person name="Zong X."/>
        </authorList>
    </citation>
    <scope>NUCLEOTIDE SEQUENCE [LARGE SCALE GENOMIC DNA]</scope>
    <source>
        <strain evidence="3 4">cv. Zhongwan 6</strain>
    </source>
</reference>
<dbReference type="GO" id="GO:0005615">
    <property type="term" value="C:extracellular space"/>
    <property type="evidence" value="ECO:0007669"/>
    <property type="project" value="TreeGrafter"/>
</dbReference>
<evidence type="ECO:0000313" key="3">
    <source>
        <dbReference type="EMBL" id="KAI5385391.1"/>
    </source>
</evidence>
<dbReference type="Pfam" id="PF11838">
    <property type="entry name" value="ERAP1_C"/>
    <property type="match status" value="1"/>
</dbReference>
<dbReference type="GO" id="GO:0016020">
    <property type="term" value="C:membrane"/>
    <property type="evidence" value="ECO:0007669"/>
    <property type="project" value="TreeGrafter"/>
</dbReference>
<accession>A0A9D4VKV0</accession>
<dbReference type="AlphaFoldDB" id="A0A9D4VKV0"/>
<evidence type="ECO:0000313" key="4">
    <source>
        <dbReference type="Proteomes" id="UP001058974"/>
    </source>
</evidence>
<dbReference type="GO" id="GO:0042277">
    <property type="term" value="F:peptide binding"/>
    <property type="evidence" value="ECO:0007669"/>
    <property type="project" value="TreeGrafter"/>
</dbReference>
<dbReference type="InterPro" id="IPR024571">
    <property type="entry name" value="ERAP1-like_C_dom"/>
</dbReference>
<dbReference type="PANTHER" id="PTHR11533">
    <property type="entry name" value="PROTEASE M1 ZINC METALLOPROTEASE"/>
    <property type="match status" value="1"/>
</dbReference>
<keyword evidence="4" id="KW-1185">Reference proteome</keyword>
<dbReference type="GO" id="GO:0070006">
    <property type="term" value="F:metalloaminopeptidase activity"/>
    <property type="evidence" value="ECO:0007669"/>
    <property type="project" value="TreeGrafter"/>
</dbReference>
<dbReference type="Proteomes" id="UP001058974">
    <property type="component" value="Chromosome 7"/>
</dbReference>
<dbReference type="Gramene" id="Psat07G0211300-T3">
    <property type="protein sequence ID" value="KAI5385391.1"/>
    <property type="gene ID" value="KIW84_072113"/>
</dbReference>
<gene>
    <name evidence="3" type="ORF">KIW84_072113</name>
</gene>
<dbReference type="Gene3D" id="1.25.50.20">
    <property type="match status" value="1"/>
</dbReference>
<dbReference type="GO" id="GO:0008270">
    <property type="term" value="F:zinc ion binding"/>
    <property type="evidence" value="ECO:0007669"/>
    <property type="project" value="TreeGrafter"/>
</dbReference>
<evidence type="ECO:0000259" key="2">
    <source>
        <dbReference type="Pfam" id="PF11838"/>
    </source>
</evidence>
<dbReference type="GO" id="GO:0043171">
    <property type="term" value="P:peptide catabolic process"/>
    <property type="evidence" value="ECO:0007669"/>
    <property type="project" value="TreeGrafter"/>
</dbReference>
<organism evidence="3 4">
    <name type="scientific">Pisum sativum</name>
    <name type="common">Garden pea</name>
    <name type="synonym">Lathyrus oleraceus</name>
    <dbReference type="NCBI Taxonomy" id="3888"/>
    <lineage>
        <taxon>Eukaryota</taxon>
        <taxon>Viridiplantae</taxon>
        <taxon>Streptophyta</taxon>
        <taxon>Embryophyta</taxon>
        <taxon>Tracheophyta</taxon>
        <taxon>Spermatophyta</taxon>
        <taxon>Magnoliopsida</taxon>
        <taxon>eudicotyledons</taxon>
        <taxon>Gunneridae</taxon>
        <taxon>Pentapetalae</taxon>
        <taxon>rosids</taxon>
        <taxon>fabids</taxon>
        <taxon>Fabales</taxon>
        <taxon>Fabaceae</taxon>
        <taxon>Papilionoideae</taxon>
        <taxon>50 kb inversion clade</taxon>
        <taxon>NPAAA clade</taxon>
        <taxon>Hologalegina</taxon>
        <taxon>IRL clade</taxon>
        <taxon>Fabeae</taxon>
        <taxon>Lathyrus</taxon>
    </lineage>
</organism>
<sequence length="157" mass="17798">MAAYREEDDYTVLSNLISISSKVQNIAADAVPDLLDYFKQFSINVLQYSAERLGWDPKPGETHDDALLRGEILTSLAEFGHDLTLDEASRRFQAFLENRNTPLLPPDIRRAVYVAVMKRATKSNRSGYESLLKLYRETDLSQEKTRILGNEISSVKA</sequence>
<dbReference type="GO" id="GO:0006508">
    <property type="term" value="P:proteolysis"/>
    <property type="evidence" value="ECO:0007669"/>
    <property type="project" value="TreeGrafter"/>
</dbReference>
<name>A0A9D4VKV0_PEA</name>
<dbReference type="EMBL" id="JAMSHJ010000007">
    <property type="protein sequence ID" value="KAI5385391.1"/>
    <property type="molecule type" value="Genomic_DNA"/>
</dbReference>
<dbReference type="GO" id="GO:0005737">
    <property type="term" value="C:cytoplasm"/>
    <property type="evidence" value="ECO:0007669"/>
    <property type="project" value="TreeGrafter"/>
</dbReference>